<keyword evidence="4" id="KW-1185">Reference proteome</keyword>
<feature type="region of interest" description="Disordered" evidence="1">
    <location>
        <begin position="823"/>
        <end position="848"/>
    </location>
</feature>
<feature type="compositionally biased region" description="Polar residues" evidence="1">
    <location>
        <begin position="425"/>
        <end position="439"/>
    </location>
</feature>
<dbReference type="GO" id="GO:0005938">
    <property type="term" value="C:cell cortex"/>
    <property type="evidence" value="ECO:0007669"/>
    <property type="project" value="TreeGrafter"/>
</dbReference>
<proteinExistence type="predicted"/>
<evidence type="ECO:0000313" key="4">
    <source>
        <dbReference type="Proteomes" id="UP001153636"/>
    </source>
</evidence>
<feature type="region of interest" description="Disordered" evidence="1">
    <location>
        <begin position="861"/>
        <end position="897"/>
    </location>
</feature>
<feature type="transmembrane region" description="Helical" evidence="2">
    <location>
        <begin position="118"/>
        <end position="140"/>
    </location>
</feature>
<feature type="region of interest" description="Disordered" evidence="1">
    <location>
        <begin position="459"/>
        <end position="480"/>
    </location>
</feature>
<dbReference type="GO" id="GO:0035317">
    <property type="term" value="P:imaginal disc-derived wing hair organization"/>
    <property type="evidence" value="ECO:0007669"/>
    <property type="project" value="TreeGrafter"/>
</dbReference>
<feature type="compositionally biased region" description="Polar residues" evidence="1">
    <location>
        <begin position="884"/>
        <end position="893"/>
    </location>
</feature>
<dbReference type="PANTHER" id="PTHR39387:SF1">
    <property type="entry name" value="SHAVENOID, ISOFORM B"/>
    <property type="match status" value="1"/>
</dbReference>
<accession>A0A9P0CZR1</accession>
<evidence type="ECO:0000256" key="2">
    <source>
        <dbReference type="SAM" id="Phobius"/>
    </source>
</evidence>
<keyword evidence="2" id="KW-0812">Transmembrane</keyword>
<feature type="region of interest" description="Disordered" evidence="1">
    <location>
        <begin position="552"/>
        <end position="587"/>
    </location>
</feature>
<keyword evidence="2" id="KW-1133">Transmembrane helix</keyword>
<dbReference type="EMBL" id="OV651818">
    <property type="protein sequence ID" value="CAH1112228.1"/>
    <property type="molecule type" value="Genomic_DNA"/>
</dbReference>
<dbReference type="Proteomes" id="UP001153636">
    <property type="component" value="Chromosome 6"/>
</dbReference>
<gene>
    <name evidence="3" type="ORF">PSYICH_LOCUS12729</name>
</gene>
<organism evidence="3 4">
    <name type="scientific">Psylliodes chrysocephalus</name>
    <dbReference type="NCBI Taxonomy" id="3402493"/>
    <lineage>
        <taxon>Eukaryota</taxon>
        <taxon>Metazoa</taxon>
        <taxon>Ecdysozoa</taxon>
        <taxon>Arthropoda</taxon>
        <taxon>Hexapoda</taxon>
        <taxon>Insecta</taxon>
        <taxon>Pterygota</taxon>
        <taxon>Neoptera</taxon>
        <taxon>Endopterygota</taxon>
        <taxon>Coleoptera</taxon>
        <taxon>Polyphaga</taxon>
        <taxon>Cucujiformia</taxon>
        <taxon>Chrysomeloidea</taxon>
        <taxon>Chrysomelidae</taxon>
        <taxon>Galerucinae</taxon>
        <taxon>Alticini</taxon>
        <taxon>Psylliodes</taxon>
    </lineage>
</organism>
<reference evidence="3" key="1">
    <citation type="submission" date="2022-01" db="EMBL/GenBank/DDBJ databases">
        <authorList>
            <person name="King R."/>
        </authorList>
    </citation>
    <scope>NUCLEOTIDE SEQUENCE</scope>
</reference>
<feature type="compositionally biased region" description="Low complexity" evidence="1">
    <location>
        <begin position="573"/>
        <end position="587"/>
    </location>
</feature>
<feature type="region of interest" description="Disordered" evidence="1">
    <location>
        <begin position="711"/>
        <end position="747"/>
    </location>
</feature>
<dbReference type="OrthoDB" id="6346242at2759"/>
<keyword evidence="2" id="KW-0472">Membrane</keyword>
<feature type="compositionally biased region" description="Low complexity" evidence="1">
    <location>
        <begin position="866"/>
        <end position="876"/>
    </location>
</feature>
<feature type="region of interest" description="Disordered" evidence="1">
    <location>
        <begin position="419"/>
        <end position="439"/>
    </location>
</feature>
<protein>
    <submittedName>
        <fullName evidence="3">Uncharacterized protein</fullName>
    </submittedName>
</protein>
<dbReference type="PANTHER" id="PTHR39387">
    <property type="entry name" value="SHAVENOID, ISOFORM B"/>
    <property type="match status" value="1"/>
</dbReference>
<evidence type="ECO:0000313" key="3">
    <source>
        <dbReference type="EMBL" id="CAH1112228.1"/>
    </source>
</evidence>
<name>A0A9P0CZR1_9CUCU</name>
<sequence>MTEDGWLDLRNPLDSDVPFRLLKEEGRAFLQWSGYGELRNKLAGRLVMVHLMCREAATEEESTEFPRIQMLFSPCVAFRVVGSPTKQLISNVSEVAFVQDPNLVKETTTNSTLSVTEYVAIGICSILLGLIYVASVFLYLHLRKKKTNSRSSRRSSRSIRDIEEGIVKSNPLLSISSHFLPGETGYSDTNSSDNEAAPDIIKHHEDRKKQTTSALVHSQKLYNYNTRLSSFSSFDNYHQDSNTNERLPEENVSIVETLEIREERPENIRSLTGITRKKLYFNPAYFEPQLLLEPPPAALEFLIKIREVIAIAKQKLSSKRFSPSLLNIPEEETQYPIDSLYGLADPSISRRSSIISLKRENSRRKTCTGCPGCEPQEFNGITGKLPEFPALVACHNCTLTSNESKQRIRKWLEDVPVNKGPGDLTQASTKSNNCPKTVRSPTKSLLASLESQNVKRPLSVRIRKPFEQPPPPPSTKSEEENYYYSIPLDDKKDSIHSVMKLPPPDMIQQAMEFDRTEEKVATLTKEQMNAVIYEFTKHKSLLEKSQVVEYETDSLERNHHQKGYSTPSEYAEVSSSQPSPSLSSVLPDQEEMTMRNAIFNTKTGNMTISKINMEALQEDDHDYELIVMKKGSMINETYNLSELIQKTKGYSLVSEVYVNNGYNYGSTPSTPTNSRHSTLDMKQLKVKYEGTSEKPGKLLIEVEDCMDHYIPVNDSDEYEQDTLDRKTNRSSKRSAPPNNYVDSLERPSQILLTTTGSFRSSESLNASQDFGESGNFNRVFGSLREIYEAKTRSSSFSKRDGKEPFILISDDDKGRILTLEERHSKRQRAKENAVQPDVIPPPPLDTNTLYENARHQRQLDTAFGHSSLSSKNSKCRSTSREFKSNATPNTTGAPDSRTDEYKLCLLQKSKKNGNITNLIQTEDFILKKGCNDQFIFHSVVDTHMRDKDKLSWQNTLRPEDSGYLSSDSNESRFHKVKLTMLEPVGVGSETDESLGDGHSESGAESVETHSVFFGRFNRNSAGFNGYGSMDSGVIGGEEGVSSSDSETVSYTTVIPVVAEPS</sequence>
<dbReference type="AlphaFoldDB" id="A0A9P0CZR1"/>
<evidence type="ECO:0000256" key="1">
    <source>
        <dbReference type="SAM" id="MobiDB-lite"/>
    </source>
</evidence>